<dbReference type="Gene3D" id="1.25.40.10">
    <property type="entry name" value="Tetratricopeptide repeat domain"/>
    <property type="match status" value="1"/>
</dbReference>
<name>A0A8J2ULD3_9BURK</name>
<dbReference type="EMBL" id="BMCG01000002">
    <property type="protein sequence ID" value="GGC00827.1"/>
    <property type="molecule type" value="Genomic_DNA"/>
</dbReference>
<dbReference type="InterPro" id="IPR010323">
    <property type="entry name" value="DUF924"/>
</dbReference>
<organism evidence="1 2">
    <name type="scientific">Oxalicibacterium flavum</name>
    <dbReference type="NCBI Taxonomy" id="179467"/>
    <lineage>
        <taxon>Bacteria</taxon>
        <taxon>Pseudomonadati</taxon>
        <taxon>Pseudomonadota</taxon>
        <taxon>Betaproteobacteria</taxon>
        <taxon>Burkholderiales</taxon>
        <taxon>Oxalobacteraceae</taxon>
        <taxon>Oxalicibacterium</taxon>
    </lineage>
</organism>
<gene>
    <name evidence="1" type="ORF">GCM10007205_07650</name>
</gene>
<dbReference type="AlphaFoldDB" id="A0A8J2ULD3"/>
<evidence type="ECO:0000313" key="2">
    <source>
        <dbReference type="Proteomes" id="UP000620266"/>
    </source>
</evidence>
<sequence>MTETSESILAFWFGTGKDDTAVARAQTKLWWAKDEHTDQEIHRRFESSTEALGRGEIDDWAATPRGLLAMVLLADQFPRNMYRGLPESFAFDPLALRWSMHALERGMDGSLRPIERVFLYLPFEHSESLADQQRAVFLFEQLLKDVPEEQRDIFAGFVDFAIRHRDVIERFGRFPHRNRILGRESTAEETAFLKQPGSSF</sequence>
<proteinExistence type="predicted"/>
<evidence type="ECO:0008006" key="3">
    <source>
        <dbReference type="Google" id="ProtNLM"/>
    </source>
</evidence>
<dbReference type="SUPFAM" id="SSF48452">
    <property type="entry name" value="TPR-like"/>
    <property type="match status" value="1"/>
</dbReference>
<reference evidence="1" key="1">
    <citation type="journal article" date="2014" name="Int. J. Syst. Evol. Microbiol.">
        <title>Complete genome sequence of Corynebacterium casei LMG S-19264T (=DSM 44701T), isolated from a smear-ripened cheese.</title>
        <authorList>
            <consortium name="US DOE Joint Genome Institute (JGI-PGF)"/>
            <person name="Walter F."/>
            <person name="Albersmeier A."/>
            <person name="Kalinowski J."/>
            <person name="Ruckert C."/>
        </authorList>
    </citation>
    <scope>NUCLEOTIDE SEQUENCE</scope>
    <source>
        <strain evidence="1">CCM 7086</strain>
    </source>
</reference>
<evidence type="ECO:0000313" key="1">
    <source>
        <dbReference type="EMBL" id="GGC00827.1"/>
    </source>
</evidence>
<reference evidence="1" key="2">
    <citation type="submission" date="2020-09" db="EMBL/GenBank/DDBJ databases">
        <authorList>
            <person name="Sun Q."/>
            <person name="Sedlacek I."/>
        </authorList>
    </citation>
    <scope>NUCLEOTIDE SEQUENCE</scope>
    <source>
        <strain evidence="1">CCM 7086</strain>
    </source>
</reference>
<dbReference type="InterPro" id="IPR011990">
    <property type="entry name" value="TPR-like_helical_dom_sf"/>
</dbReference>
<dbReference type="PANTHER" id="PTHR23004">
    <property type="entry name" value="DOUBLECORTIN DOMAIN CONTAINING 2"/>
    <property type="match status" value="1"/>
</dbReference>
<dbReference type="PANTHER" id="PTHR23004:SF7">
    <property type="entry name" value="DUF924-DOMAIN-CONTAINING PROTEIN"/>
    <property type="match status" value="1"/>
</dbReference>
<dbReference type="Gene3D" id="1.20.58.320">
    <property type="entry name" value="TPR-like"/>
    <property type="match status" value="1"/>
</dbReference>
<dbReference type="Pfam" id="PF06041">
    <property type="entry name" value="DUF924"/>
    <property type="match status" value="1"/>
</dbReference>
<comment type="caution">
    <text evidence="1">The sequence shown here is derived from an EMBL/GenBank/DDBJ whole genome shotgun (WGS) entry which is preliminary data.</text>
</comment>
<keyword evidence="2" id="KW-1185">Reference proteome</keyword>
<dbReference type="RefSeq" id="WP_188394882.1">
    <property type="nucleotide sequence ID" value="NZ_BMCG01000002.1"/>
</dbReference>
<accession>A0A8J2ULD3</accession>
<dbReference type="Proteomes" id="UP000620266">
    <property type="component" value="Unassembled WGS sequence"/>
</dbReference>
<protein>
    <recommendedName>
        <fullName evidence="3">DUF924 domain-containing protein</fullName>
    </recommendedName>
</protein>